<dbReference type="Pfam" id="PF12840">
    <property type="entry name" value="HTH_20"/>
    <property type="match status" value="1"/>
</dbReference>
<dbReference type="RefSeq" id="WP_317745363.1">
    <property type="nucleotide sequence ID" value="NZ_JAWLUP010000044.1"/>
</dbReference>
<evidence type="ECO:0000313" key="1">
    <source>
        <dbReference type="EMBL" id="MDV7266300.1"/>
    </source>
</evidence>
<name>A0AAE5A6S3_9NOCA</name>
<comment type="caution">
    <text evidence="1">The sequence shown here is derived from an EMBL/GenBank/DDBJ whole genome shotgun (WGS) entry which is preliminary data.</text>
</comment>
<gene>
    <name evidence="1" type="ORF">R4315_17375</name>
</gene>
<dbReference type="EMBL" id="JAWLUP010000044">
    <property type="protein sequence ID" value="MDV7266300.1"/>
    <property type="molecule type" value="Genomic_DNA"/>
</dbReference>
<dbReference type="Proteomes" id="UP001185863">
    <property type="component" value="Unassembled WGS sequence"/>
</dbReference>
<protein>
    <submittedName>
        <fullName evidence="1">ArsR family transcriptional regulator</fullName>
    </submittedName>
</protein>
<dbReference type="InterPro" id="IPR036390">
    <property type="entry name" value="WH_DNA-bd_sf"/>
</dbReference>
<dbReference type="SUPFAM" id="SSF46785">
    <property type="entry name" value="Winged helix' DNA-binding domain"/>
    <property type="match status" value="1"/>
</dbReference>
<sequence length="224" mass="23658">MSSTARSAAPAALAALSNLDDPLRRKLYEYVTESATPVSREEAAAAVEIGRTLAAYHLDKLADADLLTISYQRPAGRGGPGAGRPAKLYARATKEMAVSVPPRDYELLARLLVSSVEQDAGGAVRNAVNEAAFDAGRRSAAESGHNLLAALRSCGYLPQVADDGRVELRNCPFHLVAQDHLDVVCGLNLRLVEGMIAGSAEPSARAVLDPRPDRCCAVVDPPES</sequence>
<organism evidence="1 2">
    <name type="scientific">Rhodococcus oxybenzonivorans</name>
    <dbReference type="NCBI Taxonomy" id="1990687"/>
    <lineage>
        <taxon>Bacteria</taxon>
        <taxon>Bacillati</taxon>
        <taxon>Actinomycetota</taxon>
        <taxon>Actinomycetes</taxon>
        <taxon>Mycobacteriales</taxon>
        <taxon>Nocardiaceae</taxon>
        <taxon>Rhodococcus</taxon>
    </lineage>
</organism>
<dbReference type="Gene3D" id="1.10.10.10">
    <property type="entry name" value="Winged helix-like DNA-binding domain superfamily/Winged helix DNA-binding domain"/>
    <property type="match status" value="1"/>
</dbReference>
<dbReference type="InterPro" id="IPR036388">
    <property type="entry name" value="WH-like_DNA-bd_sf"/>
</dbReference>
<accession>A0AAE5A6S3</accession>
<evidence type="ECO:0000313" key="2">
    <source>
        <dbReference type="Proteomes" id="UP001185863"/>
    </source>
</evidence>
<proteinExistence type="predicted"/>
<dbReference type="AlphaFoldDB" id="A0AAE5A6S3"/>
<reference evidence="1" key="1">
    <citation type="submission" date="2023-10" db="EMBL/GenBank/DDBJ databases">
        <title>Development of a sustainable strategy for remediation of hydrocarbon-contaminated territories based on the waste exchange concept.</title>
        <authorList>
            <person name="Krivoruchko A."/>
        </authorList>
    </citation>
    <scope>NUCLEOTIDE SEQUENCE</scope>
    <source>
        <strain evidence="1">IEGM 68</strain>
    </source>
</reference>